<accession>A0A8S4B066</accession>
<feature type="compositionally biased region" description="Acidic residues" evidence="1">
    <location>
        <begin position="288"/>
        <end position="300"/>
    </location>
</feature>
<reference evidence="2" key="1">
    <citation type="submission" date="2021-05" db="EMBL/GenBank/DDBJ databases">
        <authorList>
            <person name="Tigano A."/>
        </authorList>
    </citation>
    <scope>NUCLEOTIDE SEQUENCE</scope>
</reference>
<feature type="compositionally biased region" description="Basic residues" evidence="1">
    <location>
        <begin position="600"/>
        <end position="611"/>
    </location>
</feature>
<name>A0A8S4B066_9TELE</name>
<feature type="compositionally biased region" description="Polar residues" evidence="1">
    <location>
        <begin position="507"/>
        <end position="518"/>
    </location>
</feature>
<feature type="compositionally biased region" description="Polar residues" evidence="1">
    <location>
        <begin position="87"/>
        <end position="106"/>
    </location>
</feature>
<feature type="compositionally biased region" description="Basic and acidic residues" evidence="1">
    <location>
        <begin position="343"/>
        <end position="360"/>
    </location>
</feature>
<feature type="compositionally biased region" description="Basic and acidic residues" evidence="1">
    <location>
        <begin position="687"/>
        <end position="698"/>
    </location>
</feature>
<feature type="region of interest" description="Disordered" evidence="1">
    <location>
        <begin position="134"/>
        <end position="159"/>
    </location>
</feature>
<comment type="caution">
    <text evidence="2">The sequence shown here is derived from an EMBL/GenBank/DDBJ whole genome shotgun (WGS) entry which is preliminary data.</text>
</comment>
<feature type="region of interest" description="Disordered" evidence="1">
    <location>
        <begin position="43"/>
        <end position="121"/>
    </location>
</feature>
<proteinExistence type="predicted"/>
<feature type="compositionally biased region" description="Basic residues" evidence="1">
    <location>
        <begin position="267"/>
        <end position="277"/>
    </location>
</feature>
<keyword evidence="3" id="KW-1185">Reference proteome</keyword>
<dbReference type="EMBL" id="CAJRST010006668">
    <property type="protein sequence ID" value="CAG5895985.1"/>
    <property type="molecule type" value="Genomic_DNA"/>
</dbReference>
<feature type="compositionally biased region" description="Basic and acidic residues" evidence="1">
    <location>
        <begin position="409"/>
        <end position="421"/>
    </location>
</feature>
<feature type="compositionally biased region" description="Basic residues" evidence="1">
    <location>
        <begin position="733"/>
        <end position="747"/>
    </location>
</feature>
<dbReference type="Gene3D" id="2.60.120.10">
    <property type="entry name" value="Jelly Rolls"/>
    <property type="match status" value="1"/>
</dbReference>
<feature type="compositionally biased region" description="Low complexity" evidence="1">
    <location>
        <begin position="759"/>
        <end position="769"/>
    </location>
</feature>
<feature type="compositionally biased region" description="Polar residues" evidence="1">
    <location>
        <begin position="307"/>
        <end position="322"/>
    </location>
</feature>
<evidence type="ECO:0000256" key="1">
    <source>
        <dbReference type="SAM" id="MobiDB-lite"/>
    </source>
</evidence>
<gene>
    <name evidence="2" type="ORF">MMEN_LOCUS7023</name>
</gene>
<dbReference type="InterPro" id="IPR014710">
    <property type="entry name" value="RmlC-like_jellyroll"/>
</dbReference>
<feature type="compositionally biased region" description="Basic and acidic residues" evidence="1">
    <location>
        <begin position="612"/>
        <end position="622"/>
    </location>
</feature>
<feature type="compositionally biased region" description="Polar residues" evidence="1">
    <location>
        <begin position="253"/>
        <end position="262"/>
    </location>
</feature>
<feature type="compositionally biased region" description="Basic and acidic residues" evidence="1">
    <location>
        <begin position="323"/>
        <end position="334"/>
    </location>
</feature>
<evidence type="ECO:0000313" key="2">
    <source>
        <dbReference type="EMBL" id="CAG5895985.1"/>
    </source>
</evidence>
<dbReference type="OrthoDB" id="1939643at2759"/>
<feature type="compositionally biased region" description="Polar residues" evidence="1">
    <location>
        <begin position="61"/>
        <end position="78"/>
    </location>
</feature>
<evidence type="ECO:0000313" key="3">
    <source>
        <dbReference type="Proteomes" id="UP000677803"/>
    </source>
</evidence>
<protein>
    <submittedName>
        <fullName evidence="2">(Atlantic silverside) hypothetical protein</fullName>
    </submittedName>
</protein>
<dbReference type="AlphaFoldDB" id="A0A8S4B066"/>
<feature type="compositionally biased region" description="Basic residues" evidence="1">
    <location>
        <begin position="395"/>
        <end position="406"/>
    </location>
</feature>
<dbReference type="Proteomes" id="UP000677803">
    <property type="component" value="Unassembled WGS sequence"/>
</dbReference>
<organism evidence="2 3">
    <name type="scientific">Menidia menidia</name>
    <name type="common">Atlantic silverside</name>
    <dbReference type="NCBI Taxonomy" id="238744"/>
    <lineage>
        <taxon>Eukaryota</taxon>
        <taxon>Metazoa</taxon>
        <taxon>Chordata</taxon>
        <taxon>Craniata</taxon>
        <taxon>Vertebrata</taxon>
        <taxon>Euteleostomi</taxon>
        <taxon>Actinopterygii</taxon>
        <taxon>Neopterygii</taxon>
        <taxon>Teleostei</taxon>
        <taxon>Neoteleostei</taxon>
        <taxon>Acanthomorphata</taxon>
        <taxon>Ovalentaria</taxon>
        <taxon>Atherinomorphae</taxon>
        <taxon>Atheriniformes</taxon>
        <taxon>Atherinopsidae</taxon>
        <taxon>Menidiinae</taxon>
        <taxon>Menidia</taxon>
    </lineage>
</organism>
<feature type="compositionally biased region" description="Basic and acidic residues" evidence="1">
    <location>
        <begin position="429"/>
        <end position="490"/>
    </location>
</feature>
<feature type="region of interest" description="Disordered" evidence="1">
    <location>
        <begin position="176"/>
        <end position="774"/>
    </location>
</feature>
<feature type="compositionally biased region" description="Polar residues" evidence="1">
    <location>
        <begin position="638"/>
        <end position="650"/>
    </location>
</feature>
<sequence>MEKKYPSLKRPKRKLCYITDKESPSKQWTGALSLEDVDKMFDDIDSCTPLHPPSPLLQSSDTETNPSETQLSVSPQQKHPTEKPQEHQTALPNQASPVTLADNKTQGPDGDSVDHSLGSLSPKLDINFDIPFKANGHVKTSSPIEKNIDVKEQDNKNDQVVSPILFNCEDEVVEELNKDSPVSQKPHCNGLNAEESADLDLESPPSRVTLTKKSSHKMKAKEPQAHNGQNDTDLPASTVRQDPEFTAPEDNAKNVSSQPSEEMSSRVGKHMISKKSPVKAPPPAAPPEPEDNFLILEDDAPLWFSIPSKSTTNKRPQLSKTSSNDKEHLTDNRSPDSLLENQQEQHRLETPSSKDEDQSVTKKKKKNSEVTGPKNDGEADLQDLPTGDMVEQPKAKKKKQQLRKSSSKLSDKKEDQPKNTPKENTSLETKTKAHKLSEKKMLKVCKENTRTGKASALKEARERSTRLGAVKEMEQVDLIKEQSQEQRSTEPSDSEAQGYLSDERTTGNKQPGASSGSVSEDAGLLGKRKRRKTGQWWLNSPQDTEETESQQPTIKRSKQKNKEPNPAGRSPAKARNEKVNKKISQKQPAKIPSKHSEKSKQKKTKQNKKRNGKGDEADKIKAAGEIFSADEAEPEQQDICNQDLDPQQSIPLVFSHRDHSLSSGGQIFQRVYHGSSDKISAPASPKQPREQLTEAEAGKRRRRPPGTWWSLKSGAKDSESVDTQPQNPTPKGPKGRQRKKSQPKQRKSSGLGAPQNGNVLVPVKPAGGAPVPPLSAPKTVKRSLATFKNIFTSGIETPSAVSDRDAHQSSRCHVTPHPAEVISATSFITGSRAEEDKADGAIAGCTDHDAPQDGECQSEDTLKVLRSGPSSMIELEQYEENDDIILPSSRVQAALSVSDLCAPPLKPLSLHPNDKANLTEWFQSLWSTSADDGASATPEQFDWYSYQDRALGFQVDLNSGSICSGKILLGSHMKKPLWVDHSATTVFNLLTSSVSVTIDGGVSRYRSGQAFMVECGRAYSIHNNKAQPAVLYFTRVLADSPD</sequence>
<feature type="compositionally biased region" description="Basic and acidic residues" evidence="1">
    <location>
        <begin position="146"/>
        <end position="157"/>
    </location>
</feature>